<accession>A0A1J1HZP6</accession>
<dbReference type="Proteomes" id="UP000183832">
    <property type="component" value="Unassembled WGS sequence"/>
</dbReference>
<dbReference type="EMBL" id="CVRI01000035">
    <property type="protein sequence ID" value="CRK92796.1"/>
    <property type="molecule type" value="Genomic_DNA"/>
</dbReference>
<name>A0A1J1HZP6_9DIPT</name>
<reference evidence="1 2" key="1">
    <citation type="submission" date="2015-04" db="EMBL/GenBank/DDBJ databases">
        <authorList>
            <person name="Syromyatnikov M.Y."/>
            <person name="Popov V.N."/>
        </authorList>
    </citation>
    <scope>NUCLEOTIDE SEQUENCE [LARGE SCALE GENOMIC DNA]</scope>
</reference>
<organism evidence="1 2">
    <name type="scientific">Clunio marinus</name>
    <dbReference type="NCBI Taxonomy" id="568069"/>
    <lineage>
        <taxon>Eukaryota</taxon>
        <taxon>Metazoa</taxon>
        <taxon>Ecdysozoa</taxon>
        <taxon>Arthropoda</taxon>
        <taxon>Hexapoda</taxon>
        <taxon>Insecta</taxon>
        <taxon>Pterygota</taxon>
        <taxon>Neoptera</taxon>
        <taxon>Endopterygota</taxon>
        <taxon>Diptera</taxon>
        <taxon>Nematocera</taxon>
        <taxon>Chironomoidea</taxon>
        <taxon>Chironomidae</taxon>
        <taxon>Clunio</taxon>
    </lineage>
</organism>
<dbReference type="AlphaFoldDB" id="A0A1J1HZP6"/>
<proteinExistence type="predicted"/>
<keyword evidence="2" id="KW-1185">Reference proteome</keyword>
<protein>
    <submittedName>
        <fullName evidence="1">CLUMA_CG006435, isoform A</fullName>
    </submittedName>
</protein>
<evidence type="ECO:0000313" key="1">
    <source>
        <dbReference type="EMBL" id="CRK92796.1"/>
    </source>
</evidence>
<evidence type="ECO:0000313" key="2">
    <source>
        <dbReference type="Proteomes" id="UP000183832"/>
    </source>
</evidence>
<gene>
    <name evidence="1" type="ORF">CLUMA_CG006435</name>
</gene>
<sequence length="75" mass="8756">MTGKKHQFAKNLQENLTNSWEMRKSTITQALKAPTQFRNDYQSPDFIHLQKKLRSIGNEKQSLNCILFLKCAIKC</sequence>